<dbReference type="AlphaFoldDB" id="A0A146JZ41"/>
<gene>
    <name evidence="2" type="ORF">TPC1_31834</name>
</gene>
<proteinExistence type="predicted"/>
<keyword evidence="1" id="KW-1133">Transmembrane helix</keyword>
<protein>
    <submittedName>
        <fullName evidence="2">Uncharacterized protein</fullName>
    </submittedName>
</protein>
<accession>A0A146JZ41</accession>
<feature type="transmembrane region" description="Helical" evidence="1">
    <location>
        <begin position="129"/>
        <end position="154"/>
    </location>
</feature>
<sequence length="302" mass="34735">IFQSELFKLEKQAEMSLIHKKYVKNEDLSNYTDDQIQQANSFSYLNSTQTTKQLQIFSCNFYPNLTINGEKNEIFVPFLRSSLQSIDNQLQQVNIKSKCYITGYSAYLADIQHRLTTFIPIQMVSQVGAMFLISFALSFALIDSLTIVIFQQLLQWFSYLILNMTFNIIKVHEGINPFLSIANLIFTFIIATEFQSDILFVFKGQFLHSHSINTAIIATGPSIESYFESFLMLLISSSLFFICDTLIIQQLMMLFVIDIFMTVAFLLPFASNAWLCLIGHIGLWPYKRQNGKICCGKDCFEE</sequence>
<feature type="transmembrane region" description="Helical" evidence="1">
    <location>
        <begin position="259"/>
        <end position="283"/>
    </location>
</feature>
<keyword evidence="1" id="KW-0812">Transmembrane</keyword>
<name>A0A146JZ41_9EUKA</name>
<evidence type="ECO:0000313" key="2">
    <source>
        <dbReference type="EMBL" id="JAP88671.1"/>
    </source>
</evidence>
<feature type="non-terminal residue" evidence="2">
    <location>
        <position position="1"/>
    </location>
</feature>
<feature type="transmembrane region" description="Helical" evidence="1">
    <location>
        <begin position="174"/>
        <end position="194"/>
    </location>
</feature>
<keyword evidence="1" id="KW-0472">Membrane</keyword>
<dbReference type="EMBL" id="GDID01007935">
    <property type="protein sequence ID" value="JAP88671.1"/>
    <property type="molecule type" value="Transcribed_RNA"/>
</dbReference>
<feature type="transmembrane region" description="Helical" evidence="1">
    <location>
        <begin position="230"/>
        <end position="253"/>
    </location>
</feature>
<evidence type="ECO:0000256" key="1">
    <source>
        <dbReference type="SAM" id="Phobius"/>
    </source>
</evidence>
<organism evidence="2">
    <name type="scientific">Trepomonas sp. PC1</name>
    <dbReference type="NCBI Taxonomy" id="1076344"/>
    <lineage>
        <taxon>Eukaryota</taxon>
        <taxon>Metamonada</taxon>
        <taxon>Diplomonadida</taxon>
        <taxon>Hexamitidae</taxon>
        <taxon>Hexamitinae</taxon>
        <taxon>Trepomonas</taxon>
    </lineage>
</organism>
<reference evidence="2" key="1">
    <citation type="submission" date="2015-07" db="EMBL/GenBank/DDBJ databases">
        <title>Adaptation to a free-living lifestyle via gene acquisitions in the diplomonad Trepomonas sp. PC1.</title>
        <authorList>
            <person name="Xu F."/>
            <person name="Jerlstrom-Hultqvist J."/>
            <person name="Kolisko M."/>
            <person name="Simpson A.G.B."/>
            <person name="Roger A.J."/>
            <person name="Svard S.G."/>
            <person name="Andersson J.O."/>
        </authorList>
    </citation>
    <scope>NUCLEOTIDE SEQUENCE</scope>
    <source>
        <strain evidence="2">PC1</strain>
    </source>
</reference>